<protein>
    <recommendedName>
        <fullName evidence="4">Invasion associated locus b family protein</fullName>
    </recommendedName>
</protein>
<organism evidence="2 3">
    <name type="scientific">Methylobacterium platani</name>
    <dbReference type="NCBI Taxonomy" id="427683"/>
    <lineage>
        <taxon>Bacteria</taxon>
        <taxon>Pseudomonadati</taxon>
        <taxon>Pseudomonadota</taxon>
        <taxon>Alphaproteobacteria</taxon>
        <taxon>Hyphomicrobiales</taxon>
        <taxon>Methylobacteriaceae</taxon>
        <taxon>Methylobacterium</taxon>
    </lineage>
</organism>
<dbReference type="OrthoDB" id="9806572at2"/>
<keyword evidence="1" id="KW-0732">Signal</keyword>
<name>A0A179SHT2_9HYPH</name>
<proteinExistence type="predicted"/>
<accession>A0A179SHT2</accession>
<evidence type="ECO:0008006" key="4">
    <source>
        <dbReference type="Google" id="ProtNLM"/>
    </source>
</evidence>
<evidence type="ECO:0000256" key="1">
    <source>
        <dbReference type="SAM" id="SignalP"/>
    </source>
</evidence>
<dbReference type="Gene3D" id="2.60.40.1880">
    <property type="entry name" value="Invasion associated locus B (IalB) protein"/>
    <property type="match status" value="1"/>
</dbReference>
<reference evidence="2 3" key="1">
    <citation type="submission" date="2016-04" db="EMBL/GenBank/DDBJ databases">
        <authorList>
            <person name="Evans L.H."/>
            <person name="Alamgir A."/>
            <person name="Owens N."/>
            <person name="Weber N.D."/>
            <person name="Virtaneva K."/>
            <person name="Barbian K."/>
            <person name="Babar A."/>
            <person name="Rosenke K."/>
        </authorList>
    </citation>
    <scope>NUCLEOTIDE SEQUENCE [LARGE SCALE GENOMIC DNA]</scope>
    <source>
        <strain evidence="2 3">PMB02</strain>
    </source>
</reference>
<dbReference type="Proteomes" id="UP000078316">
    <property type="component" value="Unassembled WGS sequence"/>
</dbReference>
<evidence type="ECO:0000313" key="3">
    <source>
        <dbReference type="Proteomes" id="UP000078316"/>
    </source>
</evidence>
<evidence type="ECO:0000313" key="2">
    <source>
        <dbReference type="EMBL" id="OAS27019.1"/>
    </source>
</evidence>
<dbReference type="RefSeq" id="WP_048436786.1">
    <property type="nucleotide sequence ID" value="NZ_LWHQ01000007.1"/>
</dbReference>
<dbReference type="InterPro" id="IPR038696">
    <property type="entry name" value="IalB_sf"/>
</dbReference>
<comment type="caution">
    <text evidence="2">The sequence shown here is derived from an EMBL/GenBank/DDBJ whole genome shotgun (WGS) entry which is preliminary data.</text>
</comment>
<feature type="signal peptide" evidence="1">
    <location>
        <begin position="1"/>
        <end position="21"/>
    </location>
</feature>
<dbReference type="EMBL" id="LWHQ01000007">
    <property type="protein sequence ID" value="OAS27019.1"/>
    <property type="molecule type" value="Genomic_DNA"/>
</dbReference>
<dbReference type="AlphaFoldDB" id="A0A179SHT2"/>
<sequence>MIRASLLAAAGLSLLVLPAAAKPKPKPKADAAPPSLQASPVGTFGDWNVFAAGEGKARICYAISQPQVRLPKSLKRDPAYLFVTVRKGEKVNNEVAVMLGFAPKPGSGQATTTAAANGAVPAPASSASDPSLAIGSARYALVVKGANAWVQNPADESKVVAEMGRGKKVVIKAVSQRGNASTDEYALDGFGEAMKRTREECK</sequence>
<feature type="chain" id="PRO_5008106076" description="Invasion associated locus b family protein" evidence="1">
    <location>
        <begin position="22"/>
        <end position="202"/>
    </location>
</feature>
<dbReference type="STRING" id="427683.A5481_03385"/>
<gene>
    <name evidence="2" type="ORF">A5481_03385</name>
</gene>